<dbReference type="InterPro" id="IPR011104">
    <property type="entry name" value="Hpr_kin/Pase_C"/>
</dbReference>
<dbReference type="Gene3D" id="3.40.50.300">
    <property type="entry name" value="P-loop containing nucleotide triphosphate hydrolases"/>
    <property type="match status" value="1"/>
</dbReference>
<dbReference type="InterPro" id="IPR027417">
    <property type="entry name" value="P-loop_NTPase"/>
</dbReference>
<dbReference type="Pfam" id="PF07475">
    <property type="entry name" value="Hpr_kinase_C"/>
    <property type="match status" value="1"/>
</dbReference>
<sequence>MPAFSSKTTHLEHGVFVAVKDVGVLIRGPAGIGKSSLALELLDRGHALISDDVVQFEVHPAQNKADSVKIIGSAPPMLQDLLAVRDIGVLDITEIFSNSAIIPAHRLDFIIQLDAERTPNRSDFTDLYAHPPLLGHKIPSQTIFAHPSRNIALIVETALKNYILYKNGQDAGRKLLVRQQQYL</sequence>
<gene>
    <name evidence="2" type="ORF">MNBD_GAMMA21-2519</name>
</gene>
<dbReference type="AlphaFoldDB" id="A0A3B1A090"/>
<dbReference type="CDD" id="cd01918">
    <property type="entry name" value="HprK_C"/>
    <property type="match status" value="1"/>
</dbReference>
<dbReference type="GO" id="GO:0000155">
    <property type="term" value="F:phosphorelay sensor kinase activity"/>
    <property type="evidence" value="ECO:0007669"/>
    <property type="project" value="InterPro"/>
</dbReference>
<dbReference type="PANTHER" id="PTHR30305">
    <property type="entry name" value="PROTEIN YJDM-RELATED"/>
    <property type="match status" value="1"/>
</dbReference>
<protein>
    <recommendedName>
        <fullName evidence="1">HPr kinase/phosphorylase C-terminal domain-containing protein</fullName>
    </recommendedName>
</protein>
<name>A0A3B1A090_9ZZZZ</name>
<evidence type="ECO:0000259" key="1">
    <source>
        <dbReference type="Pfam" id="PF07475"/>
    </source>
</evidence>
<organism evidence="2">
    <name type="scientific">hydrothermal vent metagenome</name>
    <dbReference type="NCBI Taxonomy" id="652676"/>
    <lineage>
        <taxon>unclassified sequences</taxon>
        <taxon>metagenomes</taxon>
        <taxon>ecological metagenomes</taxon>
    </lineage>
</organism>
<dbReference type="SUPFAM" id="SSF53795">
    <property type="entry name" value="PEP carboxykinase-like"/>
    <property type="match status" value="1"/>
</dbReference>
<proteinExistence type="predicted"/>
<accession>A0A3B1A090</accession>
<dbReference type="PANTHER" id="PTHR30305:SF1">
    <property type="entry name" value="HPR KINASE_PHOSPHORYLASE"/>
    <property type="match status" value="1"/>
</dbReference>
<dbReference type="EMBL" id="UOFR01000049">
    <property type="protein sequence ID" value="VAW97451.1"/>
    <property type="molecule type" value="Genomic_DNA"/>
</dbReference>
<reference evidence="2" key="1">
    <citation type="submission" date="2018-06" db="EMBL/GenBank/DDBJ databases">
        <authorList>
            <person name="Zhirakovskaya E."/>
        </authorList>
    </citation>
    <scope>NUCLEOTIDE SEQUENCE</scope>
</reference>
<feature type="domain" description="HPr kinase/phosphorylase C-terminal" evidence="1">
    <location>
        <begin position="11"/>
        <end position="177"/>
    </location>
</feature>
<dbReference type="GO" id="GO:0005524">
    <property type="term" value="F:ATP binding"/>
    <property type="evidence" value="ECO:0007669"/>
    <property type="project" value="InterPro"/>
</dbReference>
<dbReference type="GO" id="GO:0006109">
    <property type="term" value="P:regulation of carbohydrate metabolic process"/>
    <property type="evidence" value="ECO:0007669"/>
    <property type="project" value="InterPro"/>
</dbReference>
<evidence type="ECO:0000313" key="2">
    <source>
        <dbReference type="EMBL" id="VAW97451.1"/>
    </source>
</evidence>